<comment type="similarity">
    <text evidence="2 9">Belongs to the cytochrome P450 family.</text>
</comment>
<dbReference type="Proteomes" id="UP000758155">
    <property type="component" value="Unassembled WGS sequence"/>
</dbReference>
<evidence type="ECO:0000256" key="2">
    <source>
        <dbReference type="ARBA" id="ARBA00010617"/>
    </source>
</evidence>
<proteinExistence type="inferred from homology"/>
<dbReference type="PANTHER" id="PTHR24305:SF230">
    <property type="entry name" value="P450, PUTATIVE (EUROFUNG)-RELATED"/>
    <property type="match status" value="1"/>
</dbReference>
<organism evidence="11 12">
    <name type="scientific">Didymella heteroderae</name>
    <dbReference type="NCBI Taxonomy" id="1769908"/>
    <lineage>
        <taxon>Eukaryota</taxon>
        <taxon>Fungi</taxon>
        <taxon>Dikarya</taxon>
        <taxon>Ascomycota</taxon>
        <taxon>Pezizomycotina</taxon>
        <taxon>Dothideomycetes</taxon>
        <taxon>Pleosporomycetidae</taxon>
        <taxon>Pleosporales</taxon>
        <taxon>Pleosporineae</taxon>
        <taxon>Didymellaceae</taxon>
        <taxon>Didymella</taxon>
    </lineage>
</organism>
<dbReference type="InterPro" id="IPR050121">
    <property type="entry name" value="Cytochrome_P450_monoxygenase"/>
</dbReference>
<evidence type="ECO:0000313" key="11">
    <source>
        <dbReference type="EMBL" id="KAF3032352.1"/>
    </source>
</evidence>
<evidence type="ECO:0000256" key="1">
    <source>
        <dbReference type="ARBA" id="ARBA00001971"/>
    </source>
</evidence>
<dbReference type="InterPro" id="IPR001128">
    <property type="entry name" value="Cyt_P450"/>
</dbReference>
<evidence type="ECO:0000256" key="7">
    <source>
        <dbReference type="ARBA" id="ARBA00023033"/>
    </source>
</evidence>
<accession>A0A9P4WHM8</accession>
<keyword evidence="10" id="KW-0812">Transmembrane</keyword>
<evidence type="ECO:0008006" key="13">
    <source>
        <dbReference type="Google" id="ProtNLM"/>
    </source>
</evidence>
<dbReference type="PRINTS" id="PR00385">
    <property type="entry name" value="P450"/>
</dbReference>
<dbReference type="Gene3D" id="1.10.630.10">
    <property type="entry name" value="Cytochrome P450"/>
    <property type="match status" value="1"/>
</dbReference>
<evidence type="ECO:0000313" key="12">
    <source>
        <dbReference type="Proteomes" id="UP000758155"/>
    </source>
</evidence>
<feature type="binding site" description="axial binding residue" evidence="8">
    <location>
        <position position="459"/>
    </location>
    <ligand>
        <name>heme</name>
        <dbReference type="ChEBI" id="CHEBI:30413"/>
    </ligand>
    <ligandPart>
        <name>Fe</name>
        <dbReference type="ChEBI" id="CHEBI:18248"/>
    </ligandPart>
</feature>
<keyword evidence="6 8" id="KW-0408">Iron</keyword>
<dbReference type="SUPFAM" id="SSF48264">
    <property type="entry name" value="Cytochrome P450"/>
    <property type="match status" value="1"/>
</dbReference>
<protein>
    <recommendedName>
        <fullName evidence="13">Heme binding</fullName>
    </recommendedName>
</protein>
<sequence>MAGAVEALVSKIKSTDLLSIRVVAHFLSFLVAFQIVTSAVRIVYNMYFHPLSKYPGPKLWSAFDVARTIGRMRGYIDLQIAEEHRKHGEVVRIGVDELSFINPGAWKDIYGHGHAELRKYFPPNAVNPKQIIAANSSNHFRMRRAMLPAFSEKALAQQERLIRVYIDLLMQRLSECAQSGRSADLARWYNLTTFDLIADLCFGKSLDGLETGRSNAWIEKIDKMLRVMPVLMLVTSFPLLMTLFNLMFGRKMQQSRKEHQNYAASLAMNRIQGKEQADRGDFMDFILRSRGEDHELTDEELVHNADLFMVAGSETTATVLLGVTYYLLKNPDAYRRATEEVRATFKRAEDINFKDVNARLPYMLACLNEAMRIFPSIPLILLRITNNGPPTPVAGHSIPPETRVGVHQLAAYHSPLNFNDPQSFRPERWLPEVYNDPSSPFHNDRRDVLKPFSYGRRDCIGRNLAFLEMRLIIALLLWNFDLKLDDSMQQWHVQRIWGLWEKPALRVWIKRRADVSE</sequence>
<dbReference type="CDD" id="cd11058">
    <property type="entry name" value="CYP60B-like"/>
    <property type="match status" value="1"/>
</dbReference>
<name>A0A9P4WHM8_9PLEO</name>
<keyword evidence="12" id="KW-1185">Reference proteome</keyword>
<dbReference type="PANTHER" id="PTHR24305">
    <property type="entry name" value="CYTOCHROME P450"/>
    <property type="match status" value="1"/>
</dbReference>
<evidence type="ECO:0000256" key="3">
    <source>
        <dbReference type="ARBA" id="ARBA00022617"/>
    </source>
</evidence>
<evidence type="ECO:0000256" key="5">
    <source>
        <dbReference type="ARBA" id="ARBA00023002"/>
    </source>
</evidence>
<keyword evidence="7 9" id="KW-0503">Monooxygenase</keyword>
<feature type="transmembrane region" description="Helical" evidence="10">
    <location>
        <begin position="22"/>
        <end position="44"/>
    </location>
</feature>
<keyword evidence="10" id="KW-1133">Transmembrane helix</keyword>
<dbReference type="OrthoDB" id="1470350at2759"/>
<dbReference type="EMBL" id="SWKV01000103">
    <property type="protein sequence ID" value="KAF3032352.1"/>
    <property type="molecule type" value="Genomic_DNA"/>
</dbReference>
<keyword evidence="5 9" id="KW-0560">Oxidoreductase</keyword>
<evidence type="ECO:0000256" key="9">
    <source>
        <dbReference type="RuleBase" id="RU000461"/>
    </source>
</evidence>
<gene>
    <name evidence="11" type="ORF">E8E12_003186</name>
</gene>
<dbReference type="GO" id="GO:0004497">
    <property type="term" value="F:monooxygenase activity"/>
    <property type="evidence" value="ECO:0007669"/>
    <property type="project" value="UniProtKB-KW"/>
</dbReference>
<keyword evidence="3 8" id="KW-0349">Heme</keyword>
<dbReference type="GO" id="GO:0016705">
    <property type="term" value="F:oxidoreductase activity, acting on paired donors, with incorporation or reduction of molecular oxygen"/>
    <property type="evidence" value="ECO:0007669"/>
    <property type="project" value="InterPro"/>
</dbReference>
<reference evidence="11" key="1">
    <citation type="submission" date="2019-04" db="EMBL/GenBank/DDBJ databases">
        <title>Sequencing of skin fungus with MAO and IRED activity.</title>
        <authorList>
            <person name="Marsaioli A.J."/>
            <person name="Bonatto J.M.C."/>
            <person name="Reis Junior O."/>
        </authorList>
    </citation>
    <scope>NUCLEOTIDE SEQUENCE</scope>
    <source>
        <strain evidence="11">28M1</strain>
    </source>
</reference>
<dbReference type="GO" id="GO:0005506">
    <property type="term" value="F:iron ion binding"/>
    <property type="evidence" value="ECO:0007669"/>
    <property type="project" value="InterPro"/>
</dbReference>
<evidence type="ECO:0000256" key="10">
    <source>
        <dbReference type="SAM" id="Phobius"/>
    </source>
</evidence>
<dbReference type="InterPro" id="IPR036396">
    <property type="entry name" value="Cyt_P450_sf"/>
</dbReference>
<comment type="cofactor">
    <cofactor evidence="1 8">
        <name>heme</name>
        <dbReference type="ChEBI" id="CHEBI:30413"/>
    </cofactor>
</comment>
<evidence type="ECO:0000256" key="8">
    <source>
        <dbReference type="PIRSR" id="PIRSR602401-1"/>
    </source>
</evidence>
<comment type="caution">
    <text evidence="11">The sequence shown here is derived from an EMBL/GenBank/DDBJ whole genome shotgun (WGS) entry which is preliminary data.</text>
</comment>
<evidence type="ECO:0000256" key="6">
    <source>
        <dbReference type="ARBA" id="ARBA00023004"/>
    </source>
</evidence>
<dbReference type="InterPro" id="IPR017972">
    <property type="entry name" value="Cyt_P450_CS"/>
</dbReference>
<dbReference type="PROSITE" id="PS00086">
    <property type="entry name" value="CYTOCHROME_P450"/>
    <property type="match status" value="1"/>
</dbReference>
<dbReference type="InterPro" id="IPR002401">
    <property type="entry name" value="Cyt_P450_E_grp-I"/>
</dbReference>
<dbReference type="AlphaFoldDB" id="A0A9P4WHM8"/>
<keyword evidence="10" id="KW-0472">Membrane</keyword>
<keyword evidence="4 8" id="KW-0479">Metal-binding</keyword>
<feature type="transmembrane region" description="Helical" evidence="10">
    <location>
        <begin position="230"/>
        <end position="248"/>
    </location>
</feature>
<evidence type="ECO:0000256" key="4">
    <source>
        <dbReference type="ARBA" id="ARBA00022723"/>
    </source>
</evidence>
<dbReference type="PRINTS" id="PR00463">
    <property type="entry name" value="EP450I"/>
</dbReference>
<dbReference type="GO" id="GO:0020037">
    <property type="term" value="F:heme binding"/>
    <property type="evidence" value="ECO:0007669"/>
    <property type="project" value="InterPro"/>
</dbReference>
<dbReference type="Pfam" id="PF00067">
    <property type="entry name" value="p450"/>
    <property type="match status" value="1"/>
</dbReference>